<sequence>MSSGGNSSTRLRNGHYTLKSSALAPTAMSYMGQDFIANHMKSHYRRILSAKAAVDTSPPKSMKAHMKARDQKKQAALESRSGTPSSLRAKTPSLEFLSSSHKESYPLNSTKNRPSPGHRQTTGTPLQRSLSLHSLGQDCTPAVSSSSPRDTALERQMSTPVLDKIQSKPPVSPIQRHRRQKTELKGHFHTENQRTNFQHVDQSDQSLSNNLDGNFDTLLSSYENQSYDLKNPGMMLNRTGEKNLARTLDKNRTFLDGFKRSDRTTRHKDVPHLDLSNVQYSYRDPPSIRTVPESPDFKANMWEEEQQYLKFISDVTTDILARGIFSNRVLKQVFEMHIERRKDKLDESRLQEMIEQLKEDLGITDS</sequence>
<evidence type="ECO:0000313" key="2">
    <source>
        <dbReference type="EMBL" id="CAH3044315.1"/>
    </source>
</evidence>
<dbReference type="Pfam" id="PF15244">
    <property type="entry name" value="HSD3"/>
    <property type="match status" value="2"/>
</dbReference>
<dbReference type="Proteomes" id="UP001159428">
    <property type="component" value="Unassembled WGS sequence"/>
</dbReference>
<evidence type="ECO:0008006" key="4">
    <source>
        <dbReference type="Google" id="ProtNLM"/>
    </source>
</evidence>
<dbReference type="GO" id="GO:0000226">
    <property type="term" value="P:microtubule cytoskeleton organization"/>
    <property type="evidence" value="ECO:0007669"/>
    <property type="project" value="TreeGrafter"/>
</dbReference>
<dbReference type="GO" id="GO:0005930">
    <property type="term" value="C:axoneme"/>
    <property type="evidence" value="ECO:0007669"/>
    <property type="project" value="TreeGrafter"/>
</dbReference>
<feature type="compositionally biased region" description="Polar residues" evidence="1">
    <location>
        <begin position="106"/>
        <end position="126"/>
    </location>
</feature>
<evidence type="ECO:0000313" key="3">
    <source>
        <dbReference type="Proteomes" id="UP001159428"/>
    </source>
</evidence>
<comment type="caution">
    <text evidence="2">The sequence shown here is derived from an EMBL/GenBank/DDBJ whole genome shotgun (WGS) entry which is preliminary data.</text>
</comment>
<protein>
    <recommendedName>
        <fullName evidence="4">Spermatogenesis-associated protein 7</fullName>
    </recommendedName>
</protein>
<organism evidence="2 3">
    <name type="scientific">Pocillopora meandrina</name>
    <dbReference type="NCBI Taxonomy" id="46732"/>
    <lineage>
        <taxon>Eukaryota</taxon>
        <taxon>Metazoa</taxon>
        <taxon>Cnidaria</taxon>
        <taxon>Anthozoa</taxon>
        <taxon>Hexacorallia</taxon>
        <taxon>Scleractinia</taxon>
        <taxon>Astrocoeniina</taxon>
        <taxon>Pocilloporidae</taxon>
        <taxon>Pocillopora</taxon>
    </lineage>
</organism>
<accession>A0AAU9W7C0</accession>
<name>A0AAU9W7C0_9CNID</name>
<feature type="region of interest" description="Disordered" evidence="1">
    <location>
        <begin position="51"/>
        <end position="126"/>
    </location>
</feature>
<dbReference type="PANTHER" id="PTHR14917:SF4">
    <property type="entry name" value="SPERMATOGENESIS-ASSOCIATED 7"/>
    <property type="match status" value="1"/>
</dbReference>
<dbReference type="EMBL" id="CALNXJ010000007">
    <property type="protein sequence ID" value="CAH3044315.1"/>
    <property type="molecule type" value="Genomic_DNA"/>
</dbReference>
<keyword evidence="3" id="KW-1185">Reference proteome</keyword>
<dbReference type="GO" id="GO:0036064">
    <property type="term" value="C:ciliary basal body"/>
    <property type="evidence" value="ECO:0007669"/>
    <property type="project" value="TreeGrafter"/>
</dbReference>
<dbReference type="InterPro" id="IPR029357">
    <property type="entry name" value="SPATA7"/>
</dbReference>
<evidence type="ECO:0000256" key="1">
    <source>
        <dbReference type="SAM" id="MobiDB-lite"/>
    </source>
</evidence>
<dbReference type="AlphaFoldDB" id="A0AAU9W7C0"/>
<proteinExistence type="predicted"/>
<reference evidence="2 3" key="1">
    <citation type="submission" date="2022-05" db="EMBL/GenBank/DDBJ databases">
        <authorList>
            <consortium name="Genoscope - CEA"/>
            <person name="William W."/>
        </authorList>
    </citation>
    <scope>NUCLEOTIDE SEQUENCE [LARGE SCALE GENOMIC DNA]</scope>
</reference>
<dbReference type="PANTHER" id="PTHR14917">
    <property type="entry name" value="SPERMATOGENESIS-ASSOCIATED PROTEIN 7"/>
    <property type="match status" value="1"/>
</dbReference>
<gene>
    <name evidence="2" type="ORF">PMEA_00031108</name>
</gene>